<dbReference type="SUPFAM" id="SSF53590">
    <property type="entry name" value="Nucleoside hydrolase"/>
    <property type="match status" value="1"/>
</dbReference>
<keyword evidence="4" id="KW-1185">Reference proteome</keyword>
<dbReference type="RefSeq" id="WP_187467778.1">
    <property type="nucleotide sequence ID" value="NZ_JACSIT010000141.1"/>
</dbReference>
<reference evidence="3" key="1">
    <citation type="submission" date="2020-08" db="EMBL/GenBank/DDBJ databases">
        <title>Lewinella bacteria from marine environments.</title>
        <authorList>
            <person name="Zhong Y."/>
        </authorList>
    </citation>
    <scope>NUCLEOTIDE SEQUENCE</scope>
    <source>
        <strain evidence="3">KCTC 42187</strain>
    </source>
</reference>
<organism evidence="3 4">
    <name type="scientific">Neolewinella lacunae</name>
    <dbReference type="NCBI Taxonomy" id="1517758"/>
    <lineage>
        <taxon>Bacteria</taxon>
        <taxon>Pseudomonadati</taxon>
        <taxon>Bacteroidota</taxon>
        <taxon>Saprospiria</taxon>
        <taxon>Saprospirales</taxon>
        <taxon>Lewinellaceae</taxon>
        <taxon>Neolewinella</taxon>
    </lineage>
</organism>
<comment type="caution">
    <text evidence="3">The sequence shown here is derived from an EMBL/GenBank/DDBJ whole genome shotgun (WGS) entry which is preliminary data.</text>
</comment>
<evidence type="ECO:0000256" key="1">
    <source>
        <dbReference type="SAM" id="SignalP"/>
    </source>
</evidence>
<name>A0A923T9P3_9BACT</name>
<dbReference type="EMBL" id="JACSIT010000141">
    <property type="protein sequence ID" value="MBC6995756.1"/>
    <property type="molecule type" value="Genomic_DNA"/>
</dbReference>
<accession>A0A923T9P3</accession>
<dbReference type="AlphaFoldDB" id="A0A923T9P3"/>
<dbReference type="Gene3D" id="3.90.245.10">
    <property type="entry name" value="Ribonucleoside hydrolase-like"/>
    <property type="match status" value="1"/>
</dbReference>
<evidence type="ECO:0000313" key="3">
    <source>
        <dbReference type="EMBL" id="MBC6995756.1"/>
    </source>
</evidence>
<dbReference type="PANTHER" id="PTHR46190:SF1">
    <property type="entry name" value="SI:CH211-201H21.5"/>
    <property type="match status" value="1"/>
</dbReference>
<dbReference type="Pfam" id="PF01156">
    <property type="entry name" value="IU_nuc_hydro"/>
    <property type="match status" value="1"/>
</dbReference>
<dbReference type="Proteomes" id="UP000650081">
    <property type="component" value="Unassembled WGS sequence"/>
</dbReference>
<proteinExistence type="predicted"/>
<feature type="signal peptide" evidence="1">
    <location>
        <begin position="1"/>
        <end position="20"/>
    </location>
</feature>
<feature type="chain" id="PRO_5037069360" evidence="1">
    <location>
        <begin position="21"/>
        <end position="316"/>
    </location>
</feature>
<gene>
    <name evidence="3" type="ORF">H9S92_16440</name>
</gene>
<dbReference type="InterPro" id="IPR001910">
    <property type="entry name" value="Inosine/uridine_hydrolase_dom"/>
</dbReference>
<dbReference type="InterPro" id="IPR036452">
    <property type="entry name" value="Ribo_hydro-like"/>
</dbReference>
<dbReference type="InterPro" id="IPR052775">
    <property type="entry name" value="IUN_hydrolase"/>
</dbReference>
<evidence type="ECO:0000259" key="2">
    <source>
        <dbReference type="Pfam" id="PF01156"/>
    </source>
</evidence>
<dbReference type="PANTHER" id="PTHR46190">
    <property type="entry name" value="SI:CH211-201H21.5-RELATED"/>
    <property type="match status" value="1"/>
</dbReference>
<feature type="domain" description="Inosine/uridine-preferring nucleoside hydrolase" evidence="2">
    <location>
        <begin position="44"/>
        <end position="294"/>
    </location>
</feature>
<dbReference type="GO" id="GO:0016799">
    <property type="term" value="F:hydrolase activity, hydrolyzing N-glycosyl compounds"/>
    <property type="evidence" value="ECO:0007669"/>
    <property type="project" value="InterPro"/>
</dbReference>
<sequence>MLRVCLPLLLLSLLCTCDRAPETETAPEVAPQRHAWPAGQPVRMILDSDTANEIDDLFAIAYALPDTTVDFLGLSSAQWFHVWSGDSTVYQSQRLNEDLLRLAGRLDLPHPLGADLIMGKPWGDYDPRDSPAAQLIIREAHATPAGEKLAVLCIGAATNLASAIALDTTIKEKIVAYVLGFRYDFAGGFWNKDEFNIRRDLNAANYLLNAAELELHVMPISVAIKYTWEQENTFAQLAKAGAMGTYLRQRWEQHAPGARQWTMWDVALLQAFLKPSQASEMAVQTPPENTRRMVWMYEDIDAAEMERDYWVRLVGE</sequence>
<keyword evidence="1" id="KW-0732">Signal</keyword>
<keyword evidence="3" id="KW-0378">Hydrolase</keyword>
<evidence type="ECO:0000313" key="4">
    <source>
        <dbReference type="Proteomes" id="UP000650081"/>
    </source>
</evidence>
<protein>
    <submittedName>
        <fullName evidence="3">Nucleoside hydrolase</fullName>
    </submittedName>
</protein>